<keyword evidence="2" id="KW-0812">Transmembrane</keyword>
<feature type="transmembrane region" description="Helical" evidence="2">
    <location>
        <begin position="408"/>
        <end position="426"/>
    </location>
</feature>
<comment type="caution">
    <text evidence="4">The sequence shown here is derived from an EMBL/GenBank/DDBJ whole genome shotgun (WGS) entry which is preliminary data.</text>
</comment>
<evidence type="ECO:0000256" key="1">
    <source>
        <dbReference type="SAM" id="MobiDB-lite"/>
    </source>
</evidence>
<dbReference type="PANTHER" id="PTHR35395:SF1">
    <property type="entry name" value="DUF6536 DOMAIN-CONTAINING PROTEIN"/>
    <property type="match status" value="1"/>
</dbReference>
<dbReference type="EMBL" id="WIGN01000254">
    <property type="protein sequence ID" value="KAF6802925.1"/>
    <property type="molecule type" value="Genomic_DNA"/>
</dbReference>
<name>A0A8H6MNY4_9PEZI</name>
<protein>
    <recommendedName>
        <fullName evidence="3">DUF6536 domain-containing protein</fullName>
    </recommendedName>
</protein>
<dbReference type="Proteomes" id="UP000652219">
    <property type="component" value="Unassembled WGS sequence"/>
</dbReference>
<dbReference type="PANTHER" id="PTHR35395">
    <property type="entry name" value="DUF6536 DOMAIN-CONTAINING PROTEIN"/>
    <property type="match status" value="1"/>
</dbReference>
<evidence type="ECO:0000313" key="5">
    <source>
        <dbReference type="Proteomes" id="UP000652219"/>
    </source>
</evidence>
<evidence type="ECO:0000313" key="4">
    <source>
        <dbReference type="EMBL" id="KAF6802925.1"/>
    </source>
</evidence>
<feature type="transmembrane region" description="Helical" evidence="2">
    <location>
        <begin position="65"/>
        <end position="85"/>
    </location>
</feature>
<feature type="transmembrane region" description="Helical" evidence="2">
    <location>
        <begin position="172"/>
        <end position="189"/>
    </location>
</feature>
<evidence type="ECO:0000259" key="3">
    <source>
        <dbReference type="Pfam" id="PF20163"/>
    </source>
</evidence>
<keyword evidence="2" id="KW-1133">Transmembrane helix</keyword>
<keyword evidence="5" id="KW-1185">Reference proteome</keyword>
<reference evidence="4 5" key="1">
    <citation type="journal article" date="2020" name="Phytopathology">
        <title>Genome Sequence Resources of Colletotrichum truncatum, C. plurivorum, C. musicola, and C. sojae: Four Species Pathogenic to Soybean (Glycine max).</title>
        <authorList>
            <person name="Rogerio F."/>
            <person name="Boufleur T.R."/>
            <person name="Ciampi-Guillardi M."/>
            <person name="Sukno S.A."/>
            <person name="Thon M.R."/>
            <person name="Massola Junior N.S."/>
            <person name="Baroncelli R."/>
        </authorList>
    </citation>
    <scope>NUCLEOTIDE SEQUENCE [LARGE SCALE GENOMIC DNA]</scope>
    <source>
        <strain evidence="4 5">LFN0009</strain>
    </source>
</reference>
<dbReference type="InterPro" id="IPR046623">
    <property type="entry name" value="DUF6536"/>
</dbReference>
<proteinExistence type="predicted"/>
<feature type="domain" description="DUF6536" evidence="3">
    <location>
        <begin position="61"/>
        <end position="213"/>
    </location>
</feature>
<feature type="transmembrane region" description="Helical" evidence="2">
    <location>
        <begin position="309"/>
        <end position="332"/>
    </location>
</feature>
<dbReference type="Pfam" id="PF20163">
    <property type="entry name" value="DUF6536"/>
    <property type="match status" value="1"/>
</dbReference>
<sequence>MEPRAPNPELELVSVVAVLNHGYQTLLSLLSRNPCSFSSASPPPPKPEPSDASPRWPPTGWRRSAFVNLGLTSASLLVLIGIRIFSISVKSGFSQAWVFYTSNCKSTATSNTLLHLLANIVSTGLFASSNFFMKVLNSPSMEEVKANHSQGKWLDIGIPSWRNAFHLRTYKLVAWICLLFTSVPIHLLFNSSVFQINSRYGDFHLTIAAESFLQGGSYVLPGAALLMDTPIGFGNSSLRPTRKDILSDKYRYSTQAKNVSATATYAADWSRLDASNASGITLRPNLPFEISYCLAEQRETTCSVALSRLLLLVVALSVFSKLIISASVVWAMSSEEPLVTLGDAIAAFVCERGDPLFSGYPTDDFVRRNGKHVSSGMKTYQSIGAGVWKKHKHRRADAIPKDSWVRNSWFWVLIAVLVAVFIAFQVNSRAAFILLLTGYPAERELPGYMPLVGSNSLAVSAACKVSPLSRAPRRSTTEDETEDIELEERTPRSTEDPEIGQTADAADDIVFYPLKWGEVKMPEDWYLQDDGAEEAIQVRHLGFGTLEDDPQPPTNGRRYR</sequence>
<keyword evidence="2" id="KW-0472">Membrane</keyword>
<accession>A0A8H6MNY4</accession>
<feature type="region of interest" description="Disordered" evidence="1">
    <location>
        <begin position="468"/>
        <end position="500"/>
    </location>
</feature>
<evidence type="ECO:0000256" key="2">
    <source>
        <dbReference type="SAM" id="Phobius"/>
    </source>
</evidence>
<gene>
    <name evidence="4" type="ORF">CSOJ01_11250</name>
</gene>
<organism evidence="4 5">
    <name type="scientific">Colletotrichum sojae</name>
    <dbReference type="NCBI Taxonomy" id="2175907"/>
    <lineage>
        <taxon>Eukaryota</taxon>
        <taxon>Fungi</taxon>
        <taxon>Dikarya</taxon>
        <taxon>Ascomycota</taxon>
        <taxon>Pezizomycotina</taxon>
        <taxon>Sordariomycetes</taxon>
        <taxon>Hypocreomycetidae</taxon>
        <taxon>Glomerellales</taxon>
        <taxon>Glomerellaceae</taxon>
        <taxon>Colletotrichum</taxon>
        <taxon>Colletotrichum orchidearum species complex</taxon>
    </lineage>
</organism>
<dbReference type="AlphaFoldDB" id="A0A8H6MNY4"/>